<evidence type="ECO:0000256" key="1">
    <source>
        <dbReference type="SAM" id="SignalP"/>
    </source>
</evidence>
<dbReference type="GO" id="GO:0006508">
    <property type="term" value="P:proteolysis"/>
    <property type="evidence" value="ECO:0007669"/>
    <property type="project" value="UniProtKB-KW"/>
</dbReference>
<feature type="signal peptide" evidence="1">
    <location>
        <begin position="1"/>
        <end position="33"/>
    </location>
</feature>
<dbReference type="GO" id="GO:0008233">
    <property type="term" value="F:peptidase activity"/>
    <property type="evidence" value="ECO:0007669"/>
    <property type="project" value="UniProtKB-KW"/>
</dbReference>
<organism evidence="2 3">
    <name type="scientific">Massilia cavernae</name>
    <dbReference type="NCBI Taxonomy" id="2320864"/>
    <lineage>
        <taxon>Bacteria</taxon>
        <taxon>Pseudomonadati</taxon>
        <taxon>Pseudomonadota</taxon>
        <taxon>Betaproteobacteria</taxon>
        <taxon>Burkholderiales</taxon>
        <taxon>Oxalobacteraceae</taxon>
        <taxon>Telluria group</taxon>
        <taxon>Massilia</taxon>
    </lineage>
</organism>
<comment type="caution">
    <text evidence="2">The sequence shown here is derived from an EMBL/GenBank/DDBJ whole genome shotgun (WGS) entry which is preliminary data.</text>
</comment>
<feature type="chain" id="PRO_5019409920" evidence="1">
    <location>
        <begin position="34"/>
        <end position="264"/>
    </location>
</feature>
<accession>A0A418Y697</accession>
<dbReference type="SUPFAM" id="SSF50494">
    <property type="entry name" value="Trypsin-like serine proteases"/>
    <property type="match status" value="1"/>
</dbReference>
<dbReference type="AlphaFoldDB" id="A0A418Y697"/>
<dbReference type="InterPro" id="IPR009003">
    <property type="entry name" value="Peptidase_S1_PA"/>
</dbReference>
<gene>
    <name evidence="2" type="ORF">D3872_04725</name>
</gene>
<dbReference type="InterPro" id="IPR043504">
    <property type="entry name" value="Peptidase_S1_PA_chymotrypsin"/>
</dbReference>
<keyword evidence="1" id="KW-0732">Signal</keyword>
<evidence type="ECO:0000313" key="3">
    <source>
        <dbReference type="Proteomes" id="UP000284006"/>
    </source>
</evidence>
<name>A0A418Y697_9BURK</name>
<dbReference type="EMBL" id="QYUP01000044">
    <property type="protein sequence ID" value="RJG23243.1"/>
    <property type="molecule type" value="Genomic_DNA"/>
</dbReference>
<sequence>MNLFIRAASAGCLLVPRALIALGLLAAAAASPAADLPQTIAAVKPSVVGIGTYQRTRNPAIRFVATGFATGDGLSVITNAHSIPGVLDGENMETLGVVSGAGTDISFRPATLAGIDKEHDLAHLRLSGAPLPALAIGDSGSVLEGRQFAFTGFPLGMALGLNHATHRAMLAAITPVVMPALGARNLQPRVLSQLQKAPFRIFQLDGTAYPGNSGSPLYDPETGVVFGVINMVLVKGLKETAITNPSGISYAIPAVYINRLLEKK</sequence>
<reference evidence="2 3" key="1">
    <citation type="submission" date="2018-09" db="EMBL/GenBank/DDBJ databases">
        <authorList>
            <person name="Zhu H."/>
        </authorList>
    </citation>
    <scope>NUCLEOTIDE SEQUENCE [LARGE SCALE GENOMIC DNA]</scope>
    <source>
        <strain evidence="2 3">K1S02-61</strain>
    </source>
</reference>
<dbReference type="OrthoDB" id="212300at2"/>
<dbReference type="Proteomes" id="UP000284006">
    <property type="component" value="Unassembled WGS sequence"/>
</dbReference>
<proteinExistence type="predicted"/>
<evidence type="ECO:0000313" key="2">
    <source>
        <dbReference type="EMBL" id="RJG23243.1"/>
    </source>
</evidence>
<dbReference type="Gene3D" id="2.40.10.10">
    <property type="entry name" value="Trypsin-like serine proteases"/>
    <property type="match status" value="2"/>
</dbReference>
<protein>
    <submittedName>
        <fullName evidence="2">Serine protease</fullName>
    </submittedName>
</protein>
<dbReference type="Pfam" id="PF13365">
    <property type="entry name" value="Trypsin_2"/>
    <property type="match status" value="1"/>
</dbReference>
<keyword evidence="3" id="KW-1185">Reference proteome</keyword>
<keyword evidence="2" id="KW-0378">Hydrolase</keyword>
<keyword evidence="2" id="KW-0645">Protease</keyword>
<dbReference type="PANTHER" id="PTHR43019">
    <property type="entry name" value="SERINE ENDOPROTEASE DEGS"/>
    <property type="match status" value="1"/>
</dbReference>